<dbReference type="EMBL" id="CM045769">
    <property type="protein sequence ID" value="KAI7993240.1"/>
    <property type="molecule type" value="Genomic_DNA"/>
</dbReference>
<dbReference type="Proteomes" id="UP001060215">
    <property type="component" value="Chromosome 12"/>
</dbReference>
<sequence length="241" mass="26190">MAIDPTIDLDEEMLASINTVAELASQCCATKPSQRLDMSHTVNVLSVYSIKVFEKHNIDDVSTSFKGTNSNEAAKDVCSKINGVLHLPTETNLEKDNDGKADEMVEVSNVAKRDVASRMKARYEMADGGSWSHASAVEETKDCVGNLNEEGTRVVESSLLAESLQQRQECNHDAQKSVEAQLVGNMQQSVWCNHEAQKGVVAPIVDGQILTLGFIKSLSQPLKERSGICLEIAFGHDLSGP</sequence>
<keyword evidence="1" id="KW-0808">Transferase</keyword>
<accession>A0ACC0FX43</accession>
<protein>
    <submittedName>
        <fullName evidence="1">Receptor protein kinase TMK1</fullName>
    </submittedName>
</protein>
<comment type="caution">
    <text evidence="1">The sequence shown here is derived from an EMBL/GenBank/DDBJ whole genome shotgun (WGS) entry which is preliminary data.</text>
</comment>
<organism evidence="1 2">
    <name type="scientific">Camellia lanceoleosa</name>
    <dbReference type="NCBI Taxonomy" id="1840588"/>
    <lineage>
        <taxon>Eukaryota</taxon>
        <taxon>Viridiplantae</taxon>
        <taxon>Streptophyta</taxon>
        <taxon>Embryophyta</taxon>
        <taxon>Tracheophyta</taxon>
        <taxon>Spermatophyta</taxon>
        <taxon>Magnoliopsida</taxon>
        <taxon>eudicotyledons</taxon>
        <taxon>Gunneridae</taxon>
        <taxon>Pentapetalae</taxon>
        <taxon>asterids</taxon>
        <taxon>Ericales</taxon>
        <taxon>Theaceae</taxon>
        <taxon>Camellia</taxon>
    </lineage>
</organism>
<reference evidence="1 2" key="1">
    <citation type="journal article" date="2022" name="Plant J.">
        <title>Chromosome-level genome of Camellia lanceoleosa provides a valuable resource for understanding genome evolution and self-incompatibility.</title>
        <authorList>
            <person name="Gong W."/>
            <person name="Xiao S."/>
            <person name="Wang L."/>
            <person name="Liao Z."/>
            <person name="Chang Y."/>
            <person name="Mo W."/>
            <person name="Hu G."/>
            <person name="Li W."/>
            <person name="Zhao G."/>
            <person name="Zhu H."/>
            <person name="Hu X."/>
            <person name="Ji K."/>
            <person name="Xiang X."/>
            <person name="Song Q."/>
            <person name="Yuan D."/>
            <person name="Jin S."/>
            <person name="Zhang L."/>
        </authorList>
    </citation>
    <scope>NUCLEOTIDE SEQUENCE [LARGE SCALE GENOMIC DNA]</scope>
    <source>
        <strain evidence="1">SQ_2022a</strain>
    </source>
</reference>
<proteinExistence type="predicted"/>
<evidence type="ECO:0000313" key="2">
    <source>
        <dbReference type="Proteomes" id="UP001060215"/>
    </source>
</evidence>
<keyword evidence="1" id="KW-0418">Kinase</keyword>
<name>A0ACC0FX43_9ERIC</name>
<keyword evidence="1" id="KW-0675">Receptor</keyword>
<gene>
    <name evidence="1" type="ORF">LOK49_LG11G00455</name>
</gene>
<evidence type="ECO:0000313" key="1">
    <source>
        <dbReference type="EMBL" id="KAI7993240.1"/>
    </source>
</evidence>
<keyword evidence="2" id="KW-1185">Reference proteome</keyword>